<dbReference type="InterPro" id="IPR036852">
    <property type="entry name" value="Peptidase_S8/S53_dom_sf"/>
</dbReference>
<dbReference type="AlphaFoldDB" id="A0AAD5PE89"/>
<comment type="caution">
    <text evidence="1">Lacks conserved residue(s) required for the propagation of feature annotation.</text>
</comment>
<comment type="similarity">
    <text evidence="1">Belongs to the peptidase S8 family.</text>
</comment>
<evidence type="ECO:0000313" key="2">
    <source>
        <dbReference type="EMBL" id="KAI9258906.1"/>
    </source>
</evidence>
<dbReference type="PROSITE" id="PS51892">
    <property type="entry name" value="SUBTILASE"/>
    <property type="match status" value="1"/>
</dbReference>
<sequence length="224" mass="25102">MSGTSTAIPYLSGSIALYMQATGSPSPGQIFQVLLNHAQPVKTLRIRNKSSVQRISHLEHPPAAVIIGAVLRNRPLHVNANATIHFESSELTLEPNSPKTVHIQSIPLHSDPSTASPRHQSYPQHLLYGSYIKISLKAAMLKKVQELQQQHEEDEKCTHIPYLGASDNQRDLPYLIPCKKKATVQRCVPPGVYKIRVSALKIFGNPLLKVDWEIWYYSPEFEII</sequence>
<gene>
    <name evidence="2" type="ORF">BDA99DRAFT_538829</name>
</gene>
<reference evidence="2" key="1">
    <citation type="journal article" date="2022" name="IScience">
        <title>Evolution of zygomycete secretomes and the origins of terrestrial fungal ecologies.</title>
        <authorList>
            <person name="Chang Y."/>
            <person name="Wang Y."/>
            <person name="Mondo S."/>
            <person name="Ahrendt S."/>
            <person name="Andreopoulos W."/>
            <person name="Barry K."/>
            <person name="Beard J."/>
            <person name="Benny G.L."/>
            <person name="Blankenship S."/>
            <person name="Bonito G."/>
            <person name="Cuomo C."/>
            <person name="Desiro A."/>
            <person name="Gervers K.A."/>
            <person name="Hundley H."/>
            <person name="Kuo A."/>
            <person name="LaButti K."/>
            <person name="Lang B.F."/>
            <person name="Lipzen A."/>
            <person name="O'Donnell K."/>
            <person name="Pangilinan J."/>
            <person name="Reynolds N."/>
            <person name="Sandor L."/>
            <person name="Smith M.E."/>
            <person name="Tsang A."/>
            <person name="Grigoriev I.V."/>
            <person name="Stajich J.E."/>
            <person name="Spatafora J.W."/>
        </authorList>
    </citation>
    <scope>NUCLEOTIDE SEQUENCE</scope>
    <source>
        <strain evidence="2">RSA 2281</strain>
    </source>
</reference>
<dbReference type="GO" id="GO:0004252">
    <property type="term" value="F:serine-type endopeptidase activity"/>
    <property type="evidence" value="ECO:0007669"/>
    <property type="project" value="InterPro"/>
</dbReference>
<dbReference type="SUPFAM" id="SSF52743">
    <property type="entry name" value="Subtilisin-like"/>
    <property type="match status" value="2"/>
</dbReference>
<keyword evidence="3" id="KW-1185">Reference proteome</keyword>
<dbReference type="Gene3D" id="3.40.50.200">
    <property type="entry name" value="Peptidase S8/S53 domain"/>
    <property type="match status" value="1"/>
</dbReference>
<evidence type="ECO:0000256" key="1">
    <source>
        <dbReference type="PROSITE-ProRule" id="PRU01240"/>
    </source>
</evidence>
<dbReference type="Proteomes" id="UP001209540">
    <property type="component" value="Unassembled WGS sequence"/>
</dbReference>
<protein>
    <submittedName>
        <fullName evidence="2">Uncharacterized protein</fullName>
    </submittedName>
</protein>
<name>A0AAD5PE89_9FUNG</name>
<reference evidence="2" key="2">
    <citation type="submission" date="2023-02" db="EMBL/GenBank/DDBJ databases">
        <authorList>
            <consortium name="DOE Joint Genome Institute"/>
            <person name="Mondo S.J."/>
            <person name="Chang Y."/>
            <person name="Wang Y."/>
            <person name="Ahrendt S."/>
            <person name="Andreopoulos W."/>
            <person name="Barry K."/>
            <person name="Beard J."/>
            <person name="Benny G.L."/>
            <person name="Blankenship S."/>
            <person name="Bonito G."/>
            <person name="Cuomo C."/>
            <person name="Desiro A."/>
            <person name="Gervers K.A."/>
            <person name="Hundley H."/>
            <person name="Kuo A."/>
            <person name="LaButti K."/>
            <person name="Lang B.F."/>
            <person name="Lipzen A."/>
            <person name="O'Donnell K."/>
            <person name="Pangilinan J."/>
            <person name="Reynolds N."/>
            <person name="Sandor L."/>
            <person name="Smith M.W."/>
            <person name="Tsang A."/>
            <person name="Grigoriev I.V."/>
            <person name="Stajich J.E."/>
            <person name="Spatafora J.W."/>
        </authorList>
    </citation>
    <scope>NUCLEOTIDE SEQUENCE</scope>
    <source>
        <strain evidence="2">RSA 2281</strain>
    </source>
</reference>
<organism evidence="2 3">
    <name type="scientific">Phascolomyces articulosus</name>
    <dbReference type="NCBI Taxonomy" id="60185"/>
    <lineage>
        <taxon>Eukaryota</taxon>
        <taxon>Fungi</taxon>
        <taxon>Fungi incertae sedis</taxon>
        <taxon>Mucoromycota</taxon>
        <taxon>Mucoromycotina</taxon>
        <taxon>Mucoromycetes</taxon>
        <taxon>Mucorales</taxon>
        <taxon>Lichtheimiaceae</taxon>
        <taxon>Phascolomyces</taxon>
    </lineage>
</organism>
<dbReference type="GO" id="GO:0006508">
    <property type="term" value="P:proteolysis"/>
    <property type="evidence" value="ECO:0007669"/>
    <property type="project" value="InterPro"/>
</dbReference>
<proteinExistence type="inferred from homology"/>
<evidence type="ECO:0000313" key="3">
    <source>
        <dbReference type="Proteomes" id="UP001209540"/>
    </source>
</evidence>
<accession>A0AAD5PE89</accession>
<comment type="caution">
    <text evidence="2">The sequence shown here is derived from an EMBL/GenBank/DDBJ whole genome shotgun (WGS) entry which is preliminary data.</text>
</comment>
<dbReference type="EMBL" id="JAIXMP010000018">
    <property type="protein sequence ID" value="KAI9258906.1"/>
    <property type="molecule type" value="Genomic_DNA"/>
</dbReference>